<dbReference type="GO" id="GO:0005384">
    <property type="term" value="F:manganese ion transmembrane transporter activity"/>
    <property type="evidence" value="ECO:0007669"/>
    <property type="project" value="UniProtKB-UniRule"/>
</dbReference>
<comment type="subcellular location">
    <subcellularLocation>
        <location evidence="8">Cell membrane</location>
        <topology evidence="8">Multi-pass membrane protein</topology>
    </subcellularLocation>
</comment>
<sequence length="184" mass="20196">MEMNMLSVILLAIALAMDAFSISITKGFTQKKIQKQEILWYGIFFGGFQCFMPIIGYVCGTTIRSFISTYAPWIAFILLLCIGLNMIRESITSSDEKVADIFSFKEVTLLAIATSIDAFAVGVTFAILNISLVIPCAIIGIITFLFSIVGIFIGKKLGDYFGDKFQILGGVILILLGFKILLGF</sequence>
<comment type="similarity">
    <text evidence="8">Belongs to the MntP (TC 9.B.29) family.</text>
</comment>
<dbReference type="EMBL" id="NGJK01000035">
    <property type="protein sequence ID" value="RAP03184.1"/>
    <property type="molecule type" value="Genomic_DNA"/>
</dbReference>
<dbReference type="AlphaFoldDB" id="A0A328Q2B0"/>
<keyword evidence="1 8" id="KW-0813">Transport</keyword>
<dbReference type="GO" id="GO:0005886">
    <property type="term" value="C:plasma membrane"/>
    <property type="evidence" value="ECO:0007669"/>
    <property type="project" value="UniProtKB-SubCell"/>
</dbReference>
<dbReference type="PANTHER" id="PTHR35529:SF1">
    <property type="entry name" value="MANGANESE EFFLUX PUMP MNTP-RELATED"/>
    <property type="match status" value="1"/>
</dbReference>
<evidence type="ECO:0000256" key="1">
    <source>
        <dbReference type="ARBA" id="ARBA00022448"/>
    </source>
</evidence>
<keyword evidence="5 8" id="KW-0406">Ion transport</keyword>
<keyword evidence="4 8" id="KW-1133">Transmembrane helix</keyword>
<comment type="caution">
    <text evidence="9">The sequence shown here is derived from an EMBL/GenBank/DDBJ whole genome shotgun (WGS) entry which is preliminary data.</text>
</comment>
<feature type="transmembrane region" description="Helical" evidence="8">
    <location>
        <begin position="6"/>
        <end position="26"/>
    </location>
</feature>
<comment type="function">
    <text evidence="8">Probably functions as a manganese efflux pump.</text>
</comment>
<feature type="transmembrane region" description="Helical" evidence="8">
    <location>
        <begin position="38"/>
        <end position="58"/>
    </location>
</feature>
<keyword evidence="7 8" id="KW-0464">Manganese</keyword>
<proteinExistence type="inferred from homology"/>
<feature type="transmembrane region" description="Helical" evidence="8">
    <location>
        <begin position="70"/>
        <end position="87"/>
    </location>
</feature>
<dbReference type="InterPro" id="IPR022929">
    <property type="entry name" value="Put_MntP"/>
</dbReference>
<dbReference type="Pfam" id="PF02659">
    <property type="entry name" value="Mntp"/>
    <property type="match status" value="1"/>
</dbReference>
<feature type="transmembrane region" description="Helical" evidence="8">
    <location>
        <begin position="165"/>
        <end position="182"/>
    </location>
</feature>
<evidence type="ECO:0000256" key="7">
    <source>
        <dbReference type="ARBA" id="ARBA00023211"/>
    </source>
</evidence>
<keyword evidence="2 8" id="KW-1003">Cell membrane</keyword>
<name>A0A328Q2B0_9EURY</name>
<dbReference type="HAMAP" id="MF_01521">
    <property type="entry name" value="MntP_pump"/>
    <property type="match status" value="1"/>
</dbReference>
<protein>
    <recommendedName>
        <fullName evidence="8">Putative manganese efflux pump MntP</fullName>
    </recommendedName>
</protein>
<dbReference type="InterPro" id="IPR036259">
    <property type="entry name" value="MFS_trans_sf"/>
</dbReference>
<evidence type="ECO:0000256" key="3">
    <source>
        <dbReference type="ARBA" id="ARBA00022692"/>
    </source>
</evidence>
<gene>
    <name evidence="8" type="primary">mntP</name>
    <name evidence="9" type="ORF">CA615_03650</name>
</gene>
<dbReference type="SUPFAM" id="SSF103473">
    <property type="entry name" value="MFS general substrate transporter"/>
    <property type="match status" value="1"/>
</dbReference>
<evidence type="ECO:0000313" key="10">
    <source>
        <dbReference type="Proteomes" id="UP000248557"/>
    </source>
</evidence>
<evidence type="ECO:0000256" key="6">
    <source>
        <dbReference type="ARBA" id="ARBA00023136"/>
    </source>
</evidence>
<organism evidence="9 10">
    <name type="scientific">Methanosphaera stadtmanae</name>
    <dbReference type="NCBI Taxonomy" id="2317"/>
    <lineage>
        <taxon>Archaea</taxon>
        <taxon>Methanobacteriati</taxon>
        <taxon>Methanobacteriota</taxon>
        <taxon>Methanomada group</taxon>
        <taxon>Methanobacteria</taxon>
        <taxon>Methanobacteriales</taxon>
        <taxon>Methanobacteriaceae</taxon>
        <taxon>Methanosphaera</taxon>
    </lineage>
</organism>
<dbReference type="PANTHER" id="PTHR35529">
    <property type="entry name" value="MANGANESE EFFLUX PUMP MNTP-RELATED"/>
    <property type="match status" value="1"/>
</dbReference>
<dbReference type="Proteomes" id="UP000248557">
    <property type="component" value="Unassembled WGS sequence"/>
</dbReference>
<reference evidence="9 10" key="1">
    <citation type="submission" date="2017-05" db="EMBL/GenBank/DDBJ databases">
        <title>Host range expansion of the Methanosphaera genus to humans and monogastric animals involves recent and extensive reduction in genome content.</title>
        <authorList>
            <person name="Hoedt E.C."/>
            <person name="Volmer J.G."/>
            <person name="Parks D.H."/>
            <person name="Rosewarne C.P."/>
            <person name="Denman S.E."/>
            <person name="Mcsweeney C.S."/>
            <person name="O Cuiv P."/>
            <person name="Hugenholtz P."/>
            <person name="Tyson G.W."/>
            <person name="Morrison M."/>
        </authorList>
    </citation>
    <scope>NUCLEOTIDE SEQUENCE [LARGE SCALE GENOMIC DNA]</scope>
    <source>
        <strain evidence="9 10">PA5</strain>
    </source>
</reference>
<feature type="transmembrane region" description="Helical" evidence="8">
    <location>
        <begin position="132"/>
        <end position="153"/>
    </location>
</feature>
<keyword evidence="6 8" id="KW-0472">Membrane</keyword>
<feature type="transmembrane region" description="Helical" evidence="8">
    <location>
        <begin position="107"/>
        <end position="126"/>
    </location>
</feature>
<evidence type="ECO:0000313" key="9">
    <source>
        <dbReference type="EMBL" id="RAP03184.1"/>
    </source>
</evidence>
<accession>A0A328Q2B0</accession>
<evidence type="ECO:0000256" key="8">
    <source>
        <dbReference type="HAMAP-Rule" id="MF_01521"/>
    </source>
</evidence>
<keyword evidence="3 8" id="KW-0812">Transmembrane</keyword>
<evidence type="ECO:0000256" key="2">
    <source>
        <dbReference type="ARBA" id="ARBA00022475"/>
    </source>
</evidence>
<evidence type="ECO:0000256" key="5">
    <source>
        <dbReference type="ARBA" id="ARBA00023065"/>
    </source>
</evidence>
<evidence type="ECO:0000256" key="4">
    <source>
        <dbReference type="ARBA" id="ARBA00022989"/>
    </source>
</evidence>
<dbReference type="InterPro" id="IPR003810">
    <property type="entry name" value="Mntp/YtaF"/>
</dbReference>